<evidence type="ECO:0000256" key="4">
    <source>
        <dbReference type="ARBA" id="ARBA00023008"/>
    </source>
</evidence>
<dbReference type="InterPro" id="IPR052721">
    <property type="entry name" value="ET_Amicyanin"/>
</dbReference>
<dbReference type="Pfam" id="PF00127">
    <property type="entry name" value="Copper-bind"/>
    <property type="match status" value="1"/>
</dbReference>
<dbReference type="PROSITE" id="PS00196">
    <property type="entry name" value="COPPER_BLUE"/>
    <property type="match status" value="1"/>
</dbReference>
<evidence type="ECO:0000256" key="1">
    <source>
        <dbReference type="ARBA" id="ARBA00022448"/>
    </source>
</evidence>
<name>A0ABD5SIV7_9EURY</name>
<dbReference type="GO" id="GO:0046872">
    <property type="term" value="F:metal ion binding"/>
    <property type="evidence" value="ECO:0007669"/>
    <property type="project" value="UniProtKB-KW"/>
</dbReference>
<evidence type="ECO:0000256" key="3">
    <source>
        <dbReference type="ARBA" id="ARBA00022982"/>
    </source>
</evidence>
<feature type="binding site" evidence="5">
    <location>
        <position position="160"/>
    </location>
    <ligand>
        <name>Cu cation</name>
        <dbReference type="ChEBI" id="CHEBI:23378"/>
    </ligand>
</feature>
<dbReference type="InterPro" id="IPR028871">
    <property type="entry name" value="BlueCu_1_BS"/>
</dbReference>
<dbReference type="RefSeq" id="WP_273736714.1">
    <property type="nucleotide sequence ID" value="NZ_JAQIVI010000006.1"/>
</dbReference>
<keyword evidence="3" id="KW-0249">Electron transport</keyword>
<dbReference type="PROSITE" id="PS51257">
    <property type="entry name" value="PROKAR_LIPOPROTEIN"/>
    <property type="match status" value="1"/>
</dbReference>
<evidence type="ECO:0000256" key="2">
    <source>
        <dbReference type="ARBA" id="ARBA00022723"/>
    </source>
</evidence>
<evidence type="ECO:0000313" key="9">
    <source>
        <dbReference type="Proteomes" id="UP001596383"/>
    </source>
</evidence>
<dbReference type="SUPFAM" id="SSF49503">
    <property type="entry name" value="Cupredoxins"/>
    <property type="match status" value="1"/>
</dbReference>
<dbReference type="PRINTS" id="PR00157">
    <property type="entry name" value="PLASTOCYANIN"/>
</dbReference>
<feature type="binding site" evidence="5">
    <location>
        <position position="168"/>
    </location>
    <ligand>
        <name>Cu cation</name>
        <dbReference type="ChEBI" id="CHEBI:23378"/>
    </ligand>
</feature>
<evidence type="ECO:0000256" key="5">
    <source>
        <dbReference type="PIRSR" id="PIRSR602387-1"/>
    </source>
</evidence>
<sequence>MSDQPSRRHVLGIASGTIVTGLAGCLTEDGQSENDTNSDEGATNSSEDSDNESNETDSNSGNESSPDETESTSKSAAEVTMMTNDSGTHFEPHVAEIESGETITWTLESGSHTTTAYAPANDKPQRIPDDAKAWDSGEIDDQGATFEHTFETEGVYDYYCRPHENTGMLGCVVVGDPQLDDQSGMAEPQSELPDGTREKIRELNEMVRSGGDSGHGGHESSEDGDGGHEDDH</sequence>
<dbReference type="PANTHER" id="PTHR36507">
    <property type="entry name" value="BLL1555 PROTEIN"/>
    <property type="match status" value="1"/>
</dbReference>
<keyword evidence="4 5" id="KW-0186">Copper</keyword>
<protein>
    <submittedName>
        <fullName evidence="8">Plastocyanin/azurin family copper-binding protein</fullName>
    </submittedName>
</protein>
<feature type="region of interest" description="Disordered" evidence="6">
    <location>
        <begin position="176"/>
        <end position="232"/>
    </location>
</feature>
<proteinExistence type="predicted"/>
<evidence type="ECO:0000256" key="6">
    <source>
        <dbReference type="SAM" id="MobiDB-lite"/>
    </source>
</evidence>
<dbReference type="PANTHER" id="PTHR36507:SF1">
    <property type="entry name" value="BLL1555 PROTEIN"/>
    <property type="match status" value="1"/>
</dbReference>
<accession>A0ABD5SIV7</accession>
<feature type="domain" description="Blue (type 1) copper" evidence="7">
    <location>
        <begin position="79"/>
        <end position="174"/>
    </location>
</feature>
<feature type="compositionally biased region" description="Basic and acidic residues" evidence="6">
    <location>
        <begin position="194"/>
        <end position="205"/>
    </location>
</feature>
<evidence type="ECO:0000259" key="7">
    <source>
        <dbReference type="Pfam" id="PF00127"/>
    </source>
</evidence>
<keyword evidence="2 5" id="KW-0479">Metal-binding</keyword>
<feature type="binding site" evidence="5">
    <location>
        <position position="163"/>
    </location>
    <ligand>
        <name>Cu cation</name>
        <dbReference type="ChEBI" id="CHEBI:23378"/>
    </ligand>
</feature>
<comment type="caution">
    <text evidence="8">The sequence shown here is derived from an EMBL/GenBank/DDBJ whole genome shotgun (WGS) entry which is preliminary data.</text>
</comment>
<evidence type="ECO:0000313" key="8">
    <source>
        <dbReference type="EMBL" id="MFC6763596.1"/>
    </source>
</evidence>
<dbReference type="InterPro" id="IPR008972">
    <property type="entry name" value="Cupredoxin"/>
</dbReference>
<dbReference type="InterPro" id="IPR002387">
    <property type="entry name" value="Plastocyanin"/>
</dbReference>
<reference evidence="8 9" key="1">
    <citation type="journal article" date="2019" name="Int. J. Syst. Evol. Microbiol.">
        <title>The Global Catalogue of Microorganisms (GCM) 10K type strain sequencing project: providing services to taxonomists for standard genome sequencing and annotation.</title>
        <authorList>
            <consortium name="The Broad Institute Genomics Platform"/>
            <consortium name="The Broad Institute Genome Sequencing Center for Infectious Disease"/>
            <person name="Wu L."/>
            <person name="Ma J."/>
        </authorList>
    </citation>
    <scope>NUCLEOTIDE SEQUENCE [LARGE SCALE GENOMIC DNA]</scope>
    <source>
        <strain evidence="8 9">LMG 29247</strain>
    </source>
</reference>
<dbReference type="AlphaFoldDB" id="A0ABD5SIV7"/>
<dbReference type="EMBL" id="JBHSWV010000006">
    <property type="protein sequence ID" value="MFC6763596.1"/>
    <property type="molecule type" value="Genomic_DNA"/>
</dbReference>
<dbReference type="InterPro" id="IPR000923">
    <property type="entry name" value="BlueCu_1"/>
</dbReference>
<keyword evidence="1" id="KW-0813">Transport</keyword>
<gene>
    <name evidence="8" type="ORF">ACFQE6_00410</name>
</gene>
<feature type="region of interest" description="Disordered" evidence="6">
    <location>
        <begin position="24"/>
        <end position="101"/>
    </location>
</feature>
<keyword evidence="9" id="KW-1185">Reference proteome</keyword>
<dbReference type="Proteomes" id="UP001596383">
    <property type="component" value="Unassembled WGS sequence"/>
</dbReference>
<comment type="cofactor">
    <cofactor evidence="5">
        <name>Cu(2+)</name>
        <dbReference type="ChEBI" id="CHEBI:29036"/>
    </cofactor>
    <text evidence="5">The crystal structure with reduced Cu(1+) has also been determined.</text>
</comment>
<dbReference type="Gene3D" id="2.60.40.420">
    <property type="entry name" value="Cupredoxins - blue copper proteins"/>
    <property type="match status" value="1"/>
</dbReference>
<feature type="compositionally biased region" description="Basic and acidic residues" evidence="6">
    <location>
        <begin position="215"/>
        <end position="232"/>
    </location>
</feature>
<organism evidence="8 9">
    <name type="scientific">Natrinema soli</name>
    <dbReference type="NCBI Taxonomy" id="1930624"/>
    <lineage>
        <taxon>Archaea</taxon>
        <taxon>Methanobacteriati</taxon>
        <taxon>Methanobacteriota</taxon>
        <taxon>Stenosarchaea group</taxon>
        <taxon>Halobacteria</taxon>
        <taxon>Halobacteriales</taxon>
        <taxon>Natrialbaceae</taxon>
        <taxon>Natrinema</taxon>
    </lineage>
</organism>